<dbReference type="InterPro" id="IPR032623">
    <property type="entry name" value="FecR_N"/>
</dbReference>
<evidence type="ECO:0000313" key="4">
    <source>
        <dbReference type="Proteomes" id="UP000324536"/>
    </source>
</evidence>
<name>A0A5C1YQ49_9PROT</name>
<dbReference type="GO" id="GO:0016989">
    <property type="term" value="F:sigma factor antagonist activity"/>
    <property type="evidence" value="ECO:0007669"/>
    <property type="project" value="TreeGrafter"/>
</dbReference>
<dbReference type="PANTHER" id="PTHR30273">
    <property type="entry name" value="PERIPLASMIC SIGNAL SENSOR AND SIGMA FACTOR ACTIVATOR FECR-RELATED"/>
    <property type="match status" value="1"/>
</dbReference>
<feature type="domain" description="FecR N-terminal" evidence="2">
    <location>
        <begin position="9"/>
        <end position="50"/>
    </location>
</feature>
<gene>
    <name evidence="3" type="ORF">FLP30_06105</name>
</gene>
<dbReference type="KEGG" id="acek:FLP30_06105"/>
<dbReference type="OrthoDB" id="7339213at2"/>
<dbReference type="PIRSF" id="PIRSF018266">
    <property type="entry name" value="FecR"/>
    <property type="match status" value="1"/>
</dbReference>
<dbReference type="Proteomes" id="UP000324536">
    <property type="component" value="Chromosome"/>
</dbReference>
<proteinExistence type="predicted"/>
<dbReference type="RefSeq" id="WP_149279027.1">
    <property type="nucleotide sequence ID" value="NZ_CP043506.1"/>
</dbReference>
<sequence>MADPTLPRQDAAVWLVLLRDDPDDAALQERFQTWLKADPLHAQAWASVNRAATTLAHMGGSPQSQQAPQPDPRRVRPRLRTLWPVPLGLAAACACLFVASPDLLLRWQADQYTTVGETRTITLPDGTAITLAPRTAVSIQTKDQARMVTLLEGEALFKVRHDPAHPFAVMAGGVKATDIGTVFDVLLSAQGTTVAVREGASQVQAADGTTAPQDLGPGNWVSIEGTTTTRGTRKPDTIGLWSDGLLMADAMPLSTLIARIRPWQTGAIVLLDPALGQQTVSGVYDLRQPTRALALAVRQHGGRVRQFSRWLTVISRS</sequence>
<dbReference type="Pfam" id="PF16220">
    <property type="entry name" value="DUF4880"/>
    <property type="match status" value="1"/>
</dbReference>
<accession>A0A5C1YQ49</accession>
<dbReference type="AlphaFoldDB" id="A0A5C1YQ49"/>
<dbReference type="Gene3D" id="2.60.120.1440">
    <property type="match status" value="1"/>
</dbReference>
<protein>
    <submittedName>
        <fullName evidence="3">DUF4880 domain-containing protein</fullName>
    </submittedName>
</protein>
<reference evidence="3 4" key="1">
    <citation type="submission" date="2019-09" db="EMBL/GenBank/DDBJ databases">
        <title>Genome sequencing of strain KACC 21233.</title>
        <authorList>
            <person name="Heo J."/>
            <person name="Kim S.-J."/>
            <person name="Kim J.-S."/>
            <person name="Hong S.-B."/>
            <person name="Kwon S.-W."/>
        </authorList>
    </citation>
    <scope>NUCLEOTIDE SEQUENCE [LARGE SCALE GENOMIC DNA]</scope>
    <source>
        <strain evidence="3 4">KACC 21233</strain>
    </source>
</reference>
<dbReference type="EMBL" id="CP043506">
    <property type="protein sequence ID" value="QEO17349.1"/>
    <property type="molecule type" value="Genomic_DNA"/>
</dbReference>
<dbReference type="PANTHER" id="PTHR30273:SF2">
    <property type="entry name" value="PROTEIN FECR"/>
    <property type="match status" value="1"/>
</dbReference>
<evidence type="ECO:0000259" key="1">
    <source>
        <dbReference type="Pfam" id="PF04773"/>
    </source>
</evidence>
<organism evidence="3 4">
    <name type="scientific">Acetobacter vaccinii</name>
    <dbReference type="NCBI Taxonomy" id="2592655"/>
    <lineage>
        <taxon>Bacteria</taxon>
        <taxon>Pseudomonadati</taxon>
        <taxon>Pseudomonadota</taxon>
        <taxon>Alphaproteobacteria</taxon>
        <taxon>Acetobacterales</taxon>
        <taxon>Acetobacteraceae</taxon>
        <taxon>Acetobacter</taxon>
    </lineage>
</organism>
<dbReference type="InterPro" id="IPR012373">
    <property type="entry name" value="Ferrdict_sens_TM"/>
</dbReference>
<dbReference type="InterPro" id="IPR006860">
    <property type="entry name" value="FecR"/>
</dbReference>
<keyword evidence="4" id="KW-1185">Reference proteome</keyword>
<feature type="domain" description="FecR protein" evidence="1">
    <location>
        <begin position="113"/>
        <end position="200"/>
    </location>
</feature>
<evidence type="ECO:0000313" key="3">
    <source>
        <dbReference type="EMBL" id="QEO17349.1"/>
    </source>
</evidence>
<dbReference type="Pfam" id="PF04773">
    <property type="entry name" value="FecR"/>
    <property type="match status" value="1"/>
</dbReference>
<evidence type="ECO:0000259" key="2">
    <source>
        <dbReference type="Pfam" id="PF16220"/>
    </source>
</evidence>